<dbReference type="InterPro" id="IPR004027">
    <property type="entry name" value="SEC_C_motif"/>
</dbReference>
<name>A0A940SW88_9ENTE</name>
<dbReference type="Gene3D" id="3.10.450.50">
    <property type="match status" value="1"/>
</dbReference>
<proteinExistence type="predicted"/>
<gene>
    <name evidence="1" type="ORF">I6N95_17085</name>
</gene>
<keyword evidence="2" id="KW-1185">Reference proteome</keyword>
<dbReference type="AlphaFoldDB" id="A0A940SW88"/>
<reference evidence="1" key="1">
    <citation type="submission" date="2020-12" db="EMBL/GenBank/DDBJ databases">
        <title>Vagococcus allomyrinae sp. nov. and Enterococcus lavae sp. nov., isolated from the larvae of Allomyrina dichotoma.</title>
        <authorList>
            <person name="Lee S.D."/>
        </authorList>
    </citation>
    <scope>NUCLEOTIDE SEQUENCE</scope>
    <source>
        <strain evidence="1">BWB3-3</strain>
    </source>
</reference>
<dbReference type="RefSeq" id="WP_209530192.1">
    <property type="nucleotide sequence ID" value="NZ_JAEEGA010000012.1"/>
</dbReference>
<evidence type="ECO:0000313" key="1">
    <source>
        <dbReference type="EMBL" id="MBP1042734.1"/>
    </source>
</evidence>
<protein>
    <submittedName>
        <fullName evidence="1">SEC-C domain-containing protein</fullName>
    </submittedName>
</protein>
<accession>A0A940SW88</accession>
<organism evidence="1 2">
    <name type="scientific">Vagococcus allomyrinae</name>
    <dbReference type="NCBI Taxonomy" id="2794353"/>
    <lineage>
        <taxon>Bacteria</taxon>
        <taxon>Bacillati</taxon>
        <taxon>Bacillota</taxon>
        <taxon>Bacilli</taxon>
        <taxon>Lactobacillales</taxon>
        <taxon>Enterococcaceae</taxon>
        <taxon>Vagococcus</taxon>
    </lineage>
</organism>
<comment type="caution">
    <text evidence="1">The sequence shown here is derived from an EMBL/GenBank/DDBJ whole genome shotgun (WGS) entry which is preliminary data.</text>
</comment>
<dbReference type="EMBL" id="JAEEGA010000012">
    <property type="protein sequence ID" value="MBP1042734.1"/>
    <property type="molecule type" value="Genomic_DNA"/>
</dbReference>
<sequence>MTNSFAAEIKAYTKTDSFKLLSQLEDFTEVESLPGETIIEYLTMFTNVLSDVEKKSLKKWDSKSTTKVLTHWLPKHADLPTFEVPLFLVTLNSFIVFLDEKQAISNASSLLMTVAKASPLMLARSEDEAFWSPQKRAEIKEFIDFLDEEIDELFGGEFDLLDGFIDENTLPNTPQKRNNVIPLTKDSKQHNLCFCGSGKKYEDCHGKGLPF</sequence>
<evidence type="ECO:0000313" key="2">
    <source>
        <dbReference type="Proteomes" id="UP000674938"/>
    </source>
</evidence>
<dbReference type="Pfam" id="PF02810">
    <property type="entry name" value="SEC-C"/>
    <property type="match status" value="1"/>
</dbReference>
<dbReference type="SUPFAM" id="SSF103642">
    <property type="entry name" value="Sec-C motif"/>
    <property type="match status" value="1"/>
</dbReference>
<dbReference type="Proteomes" id="UP000674938">
    <property type="component" value="Unassembled WGS sequence"/>
</dbReference>